<evidence type="ECO:0000313" key="2">
    <source>
        <dbReference type="EMBL" id="CAA9225232.1"/>
    </source>
</evidence>
<keyword evidence="1" id="KW-0732">Signal</keyword>
<dbReference type="EMBL" id="CADCTL010000063">
    <property type="protein sequence ID" value="CAA9225232.1"/>
    <property type="molecule type" value="Genomic_DNA"/>
</dbReference>
<organism evidence="2">
    <name type="scientific">uncultured Acetobacteraceae bacterium</name>
    <dbReference type="NCBI Taxonomy" id="169975"/>
    <lineage>
        <taxon>Bacteria</taxon>
        <taxon>Pseudomonadati</taxon>
        <taxon>Pseudomonadota</taxon>
        <taxon>Alphaproteobacteria</taxon>
        <taxon>Acetobacterales</taxon>
        <taxon>Acetobacteraceae</taxon>
        <taxon>environmental samples</taxon>
    </lineage>
</organism>
<accession>A0A6J4HKP7</accession>
<dbReference type="AlphaFoldDB" id="A0A6J4HKP7"/>
<proteinExistence type="predicted"/>
<reference evidence="2" key="1">
    <citation type="submission" date="2020-02" db="EMBL/GenBank/DDBJ databases">
        <authorList>
            <person name="Meier V. D."/>
        </authorList>
    </citation>
    <scope>NUCLEOTIDE SEQUENCE</scope>
    <source>
        <strain evidence="2">AVDCRST_MAG04</strain>
    </source>
</reference>
<dbReference type="InterPro" id="IPR029033">
    <property type="entry name" value="His_PPase_superfam"/>
</dbReference>
<dbReference type="SUPFAM" id="SSF53254">
    <property type="entry name" value="Phosphoglycerate mutase-like"/>
    <property type="match status" value="1"/>
</dbReference>
<feature type="signal peptide" evidence="1">
    <location>
        <begin position="1"/>
        <end position="18"/>
    </location>
</feature>
<feature type="chain" id="PRO_5026769282" description="Phosphohistidine phosphatase SixA" evidence="1">
    <location>
        <begin position="19"/>
        <end position="216"/>
    </location>
</feature>
<protein>
    <recommendedName>
        <fullName evidence="3">Phosphohistidine phosphatase SixA</fullName>
    </recommendedName>
</protein>
<sequence length="216" mass="22074">MLRTALVAAAILAGAVPAARSTEAPRAMAPHDLAAAFRGGGLVLYMRHPETERAQADADPLDFADCATQRNLSEAGRRTAAAVGAALRAAGAALDRAVTSEYCRARDTAVLMELTAVAEADGALNDGGRMAASGPNSPQAEAVRAMLRQVPPSGRSTLIVAHRPNLADAAGPAFADLAEGEVAAFRPMPGEAPGFRAVARVRPQDWTGIVSAAAGN</sequence>
<dbReference type="Gene3D" id="3.40.50.1240">
    <property type="entry name" value="Phosphoglycerate mutase-like"/>
    <property type="match status" value="1"/>
</dbReference>
<dbReference type="Pfam" id="PF00300">
    <property type="entry name" value="His_Phos_1"/>
    <property type="match status" value="1"/>
</dbReference>
<evidence type="ECO:0000256" key="1">
    <source>
        <dbReference type="SAM" id="SignalP"/>
    </source>
</evidence>
<evidence type="ECO:0008006" key="3">
    <source>
        <dbReference type="Google" id="ProtNLM"/>
    </source>
</evidence>
<dbReference type="InterPro" id="IPR013078">
    <property type="entry name" value="His_Pase_superF_clade-1"/>
</dbReference>
<gene>
    <name evidence="2" type="ORF">AVDCRST_MAG04-828</name>
</gene>
<name>A0A6J4HKP7_9PROT</name>